<keyword evidence="1" id="KW-0645">Protease</keyword>
<dbReference type="Pfam" id="PF13365">
    <property type="entry name" value="Trypsin_2"/>
    <property type="match status" value="1"/>
</dbReference>
<evidence type="ECO:0000313" key="1">
    <source>
        <dbReference type="EMBL" id="WEK40986.1"/>
    </source>
</evidence>
<dbReference type="Gene3D" id="2.40.10.120">
    <property type="match status" value="1"/>
</dbReference>
<dbReference type="GO" id="GO:0006508">
    <property type="term" value="P:proteolysis"/>
    <property type="evidence" value="ECO:0007669"/>
    <property type="project" value="UniProtKB-KW"/>
</dbReference>
<accession>A0AAJ6BMS1</accession>
<dbReference type="EMBL" id="CP119326">
    <property type="protein sequence ID" value="WEK40986.1"/>
    <property type="molecule type" value="Genomic_DNA"/>
</dbReference>
<dbReference type="InterPro" id="IPR009003">
    <property type="entry name" value="Peptidase_S1_PA"/>
</dbReference>
<reference evidence="1" key="1">
    <citation type="submission" date="2023-03" db="EMBL/GenBank/DDBJ databases">
        <title>Andean soil-derived lignocellulolytic bacterial consortium as a source of novel taxa and putative plastic-active enzymes.</title>
        <authorList>
            <person name="Diaz-Garcia L."/>
            <person name="Chuvochina M."/>
            <person name="Feuerriegel G."/>
            <person name="Bunk B."/>
            <person name="Sproer C."/>
            <person name="Streit W.R."/>
            <person name="Rodriguez L.M."/>
            <person name="Overmann J."/>
            <person name="Jimenez D.J."/>
        </authorList>
    </citation>
    <scope>NUCLEOTIDE SEQUENCE</scope>
    <source>
        <strain evidence="1">MAG 833</strain>
    </source>
</reference>
<keyword evidence="1" id="KW-0378">Hydrolase</keyword>
<organism evidence="1 2">
    <name type="scientific">Candidatus Brevundimonas colombiensis</name>
    <dbReference type="NCBI Taxonomy" id="3121376"/>
    <lineage>
        <taxon>Bacteria</taxon>
        <taxon>Pseudomonadati</taxon>
        <taxon>Pseudomonadota</taxon>
        <taxon>Alphaproteobacteria</taxon>
        <taxon>Caulobacterales</taxon>
        <taxon>Caulobacteraceae</taxon>
        <taxon>Brevundimonas</taxon>
    </lineage>
</organism>
<dbReference type="AlphaFoldDB" id="A0AAJ6BMS1"/>
<sequence>MQFPRLPDWAIYGAVAAVLLAVSLGRRENADAPPALTATDGEEGPLLGPITPFDTAVTIDAGETPFQPSAGTAFSIAGRGRWITARHVVEGCRKPALVVGPGRAVAADVRLAPRADVALLITDGGPAALPVAVRDPLRKGQRAFHPGFPQGRPGEVTSRLLGRETLKVFGRGAREEPVLAWAEVGRTDGLEGTLSGLSGAPALDSQGRVVGVTIAEAPRRGRIYTTAPETFGRAIRGEQTRAEAARGPAVTTEDYGQVSNMLRRDLRVAQVVCLAV</sequence>
<gene>
    <name evidence="1" type="ORF">P0Y50_05090</name>
</gene>
<dbReference type="Proteomes" id="UP001213664">
    <property type="component" value="Chromosome"/>
</dbReference>
<protein>
    <submittedName>
        <fullName evidence="1">Serine protease</fullName>
    </submittedName>
</protein>
<dbReference type="SUPFAM" id="SSF50494">
    <property type="entry name" value="Trypsin-like serine proteases"/>
    <property type="match status" value="1"/>
</dbReference>
<evidence type="ECO:0000313" key="2">
    <source>
        <dbReference type="Proteomes" id="UP001213664"/>
    </source>
</evidence>
<proteinExistence type="predicted"/>
<name>A0AAJ6BMS1_9CAUL</name>
<dbReference type="GO" id="GO:0008233">
    <property type="term" value="F:peptidase activity"/>
    <property type="evidence" value="ECO:0007669"/>
    <property type="project" value="UniProtKB-KW"/>
</dbReference>